<evidence type="ECO:0000256" key="3">
    <source>
        <dbReference type="ARBA" id="ARBA00023125"/>
    </source>
</evidence>
<dbReference type="InterPro" id="IPR036388">
    <property type="entry name" value="WH-like_DNA-bd_sf"/>
</dbReference>
<sequence>MSLRAIRYFVAVAEHHSFTRAAELLFVSQPSLSQQIKLLEESLHVQLLDRSGRNIRLTDAGEIYLRYARRILRELETAKLAINDVQDLNRGILRLAMTPITDFLIRPLLESFNSRYPGVTVSILEMSQNQIEAALAGDNEDNIDIGIVFTDTFSSEARSSDIEKHLLFVEKLIFAVGKAHPCAGKRAPMSLHALGQESLALLSSKFAMRRHVDQYFREHNVSPHIALETNSVGVILDIVRHGQLATVLPNTIASEHDGLYSISMKPEMPHHTITMICRKGAHKSAACRAFGNLATGQSVAESVK</sequence>
<feature type="domain" description="HTH lysR-type" evidence="5">
    <location>
        <begin position="1"/>
        <end position="58"/>
    </location>
</feature>
<dbReference type="InterPro" id="IPR005119">
    <property type="entry name" value="LysR_subst-bd"/>
</dbReference>
<dbReference type="NCBIfam" id="NF008416">
    <property type="entry name" value="PRK11242.1"/>
    <property type="match status" value="1"/>
</dbReference>
<evidence type="ECO:0000256" key="2">
    <source>
        <dbReference type="ARBA" id="ARBA00023015"/>
    </source>
</evidence>
<keyword evidence="2" id="KW-0805">Transcription regulation</keyword>
<dbReference type="GO" id="GO:0003700">
    <property type="term" value="F:DNA-binding transcription factor activity"/>
    <property type="evidence" value="ECO:0007669"/>
    <property type="project" value="InterPro"/>
</dbReference>
<dbReference type="GO" id="GO:0003677">
    <property type="term" value="F:DNA binding"/>
    <property type="evidence" value="ECO:0007669"/>
    <property type="project" value="UniProtKB-KW"/>
</dbReference>
<dbReference type="Proteomes" id="UP000178379">
    <property type="component" value="Unassembled WGS sequence"/>
</dbReference>
<dbReference type="PRINTS" id="PR00039">
    <property type="entry name" value="HTHLYSR"/>
</dbReference>
<keyword evidence="4" id="KW-0804">Transcription</keyword>
<dbReference type="InterPro" id="IPR036390">
    <property type="entry name" value="WH_DNA-bd_sf"/>
</dbReference>
<comment type="caution">
    <text evidence="6">The sequence shown here is derived from an EMBL/GenBank/DDBJ whole genome shotgun (WGS) entry which is preliminary data.</text>
</comment>
<evidence type="ECO:0000256" key="1">
    <source>
        <dbReference type="ARBA" id="ARBA00009437"/>
    </source>
</evidence>
<comment type="similarity">
    <text evidence="1">Belongs to the LysR transcriptional regulatory family.</text>
</comment>
<dbReference type="PROSITE" id="PS50931">
    <property type="entry name" value="HTH_LYSR"/>
    <property type="match status" value="1"/>
</dbReference>
<accession>A0A1F6T4W8</accession>
<evidence type="ECO:0000313" key="7">
    <source>
        <dbReference type="Proteomes" id="UP000178379"/>
    </source>
</evidence>
<dbReference type="FunFam" id="1.10.10.10:FF:000001">
    <property type="entry name" value="LysR family transcriptional regulator"/>
    <property type="match status" value="1"/>
</dbReference>
<evidence type="ECO:0000313" key="6">
    <source>
        <dbReference type="EMBL" id="OGI40059.1"/>
    </source>
</evidence>
<dbReference type="Pfam" id="PF00126">
    <property type="entry name" value="HTH_1"/>
    <property type="match status" value="1"/>
</dbReference>
<dbReference type="AlphaFoldDB" id="A0A1F6T4W8"/>
<evidence type="ECO:0000259" key="5">
    <source>
        <dbReference type="PROSITE" id="PS50931"/>
    </source>
</evidence>
<dbReference type="Gene3D" id="1.10.10.10">
    <property type="entry name" value="Winged helix-like DNA-binding domain superfamily/Winged helix DNA-binding domain"/>
    <property type="match status" value="1"/>
</dbReference>
<evidence type="ECO:0000256" key="4">
    <source>
        <dbReference type="ARBA" id="ARBA00023163"/>
    </source>
</evidence>
<dbReference type="GO" id="GO:0005829">
    <property type="term" value="C:cytosol"/>
    <property type="evidence" value="ECO:0007669"/>
    <property type="project" value="TreeGrafter"/>
</dbReference>
<dbReference type="PANTHER" id="PTHR30419">
    <property type="entry name" value="HTH-TYPE TRANSCRIPTIONAL REGULATOR YBHD"/>
    <property type="match status" value="1"/>
</dbReference>
<dbReference type="Gene3D" id="3.40.190.290">
    <property type="match status" value="1"/>
</dbReference>
<organism evidence="6 7">
    <name type="scientific">Candidatus Muproteobacteria bacterium RBG_16_62_13</name>
    <dbReference type="NCBI Taxonomy" id="1817756"/>
    <lineage>
        <taxon>Bacteria</taxon>
        <taxon>Pseudomonadati</taxon>
        <taxon>Pseudomonadota</taxon>
        <taxon>Candidatus Muproteobacteria</taxon>
    </lineage>
</organism>
<dbReference type="Pfam" id="PF03466">
    <property type="entry name" value="LysR_substrate"/>
    <property type="match status" value="1"/>
</dbReference>
<protein>
    <submittedName>
        <fullName evidence="6">Transcriptional regulator CynR</fullName>
    </submittedName>
</protein>
<dbReference type="InterPro" id="IPR050950">
    <property type="entry name" value="HTH-type_LysR_regulators"/>
</dbReference>
<keyword evidence="3" id="KW-0238">DNA-binding</keyword>
<proteinExistence type="inferred from homology"/>
<dbReference type="EMBL" id="MFSQ01000068">
    <property type="protein sequence ID" value="OGI40059.1"/>
    <property type="molecule type" value="Genomic_DNA"/>
</dbReference>
<dbReference type="SUPFAM" id="SSF53850">
    <property type="entry name" value="Periplasmic binding protein-like II"/>
    <property type="match status" value="1"/>
</dbReference>
<reference evidence="6 7" key="1">
    <citation type="journal article" date="2016" name="Nat. Commun.">
        <title>Thousands of microbial genomes shed light on interconnected biogeochemical processes in an aquifer system.</title>
        <authorList>
            <person name="Anantharaman K."/>
            <person name="Brown C.T."/>
            <person name="Hug L.A."/>
            <person name="Sharon I."/>
            <person name="Castelle C.J."/>
            <person name="Probst A.J."/>
            <person name="Thomas B.C."/>
            <person name="Singh A."/>
            <person name="Wilkins M.J."/>
            <person name="Karaoz U."/>
            <person name="Brodie E.L."/>
            <person name="Williams K.H."/>
            <person name="Hubbard S.S."/>
            <person name="Banfield J.F."/>
        </authorList>
    </citation>
    <scope>NUCLEOTIDE SEQUENCE [LARGE SCALE GENOMIC DNA]</scope>
</reference>
<name>A0A1F6T4W8_9PROT</name>
<gene>
    <name evidence="6" type="ORF">A2140_03715</name>
</gene>
<dbReference type="SUPFAM" id="SSF46785">
    <property type="entry name" value="Winged helix' DNA-binding domain"/>
    <property type="match status" value="1"/>
</dbReference>
<dbReference type="InterPro" id="IPR000847">
    <property type="entry name" value="LysR_HTH_N"/>
</dbReference>